<feature type="signal peptide" evidence="2">
    <location>
        <begin position="1"/>
        <end position="23"/>
    </location>
</feature>
<accession>A0AAD6VQV3</accession>
<reference evidence="3" key="1">
    <citation type="submission" date="2023-03" db="EMBL/GenBank/DDBJ databases">
        <title>Massive genome expansion in bonnet fungi (Mycena s.s.) driven by repeated elements and novel gene families across ecological guilds.</title>
        <authorList>
            <consortium name="Lawrence Berkeley National Laboratory"/>
            <person name="Harder C.B."/>
            <person name="Miyauchi S."/>
            <person name="Viragh M."/>
            <person name="Kuo A."/>
            <person name="Thoen E."/>
            <person name="Andreopoulos B."/>
            <person name="Lu D."/>
            <person name="Skrede I."/>
            <person name="Drula E."/>
            <person name="Henrissat B."/>
            <person name="Morin E."/>
            <person name="Kohler A."/>
            <person name="Barry K."/>
            <person name="LaButti K."/>
            <person name="Morin E."/>
            <person name="Salamov A."/>
            <person name="Lipzen A."/>
            <person name="Mereny Z."/>
            <person name="Hegedus B."/>
            <person name="Baldrian P."/>
            <person name="Stursova M."/>
            <person name="Weitz H."/>
            <person name="Taylor A."/>
            <person name="Grigoriev I.V."/>
            <person name="Nagy L.G."/>
            <person name="Martin F."/>
            <person name="Kauserud H."/>
        </authorList>
    </citation>
    <scope>NUCLEOTIDE SEQUENCE</scope>
    <source>
        <strain evidence="3">9144</strain>
    </source>
</reference>
<keyword evidence="1" id="KW-1133">Transmembrane helix</keyword>
<evidence type="ECO:0000256" key="2">
    <source>
        <dbReference type="SAM" id="SignalP"/>
    </source>
</evidence>
<dbReference type="AlphaFoldDB" id="A0AAD6VQV3"/>
<evidence type="ECO:0000256" key="1">
    <source>
        <dbReference type="SAM" id="Phobius"/>
    </source>
</evidence>
<gene>
    <name evidence="3" type="ORF">GGX14DRAFT_560006</name>
</gene>
<keyword evidence="4" id="KW-1185">Reference proteome</keyword>
<feature type="transmembrane region" description="Helical" evidence="1">
    <location>
        <begin position="69"/>
        <end position="93"/>
    </location>
</feature>
<name>A0AAD6VQV3_9AGAR</name>
<keyword evidence="2" id="KW-0732">Signal</keyword>
<dbReference type="Proteomes" id="UP001219525">
    <property type="component" value="Unassembled WGS sequence"/>
</dbReference>
<evidence type="ECO:0008006" key="5">
    <source>
        <dbReference type="Google" id="ProtNLM"/>
    </source>
</evidence>
<evidence type="ECO:0000313" key="3">
    <source>
        <dbReference type="EMBL" id="KAJ7220187.1"/>
    </source>
</evidence>
<keyword evidence="1" id="KW-0472">Membrane</keyword>
<evidence type="ECO:0000313" key="4">
    <source>
        <dbReference type="Proteomes" id="UP001219525"/>
    </source>
</evidence>
<feature type="chain" id="PRO_5041950232" description="Mid2 domain-containing protein" evidence="2">
    <location>
        <begin position="24"/>
        <end position="138"/>
    </location>
</feature>
<keyword evidence="1" id="KW-0812">Transmembrane</keyword>
<proteinExistence type="predicted"/>
<sequence length="138" mass="14686">MLFSTCNAILFAVLSFEVLSTLATPIPTAHGSIFERRALDVEPAIDYSHLGVSATGEGRIKTTKMKGSLGMGVVGLGMGMGIMGMCIMIMGMIMNKRNEKNSVNTPGMTSTGLPEGDVHYSGALYEQAQFTDVKSMDV</sequence>
<dbReference type="EMBL" id="JARJCW010000010">
    <property type="protein sequence ID" value="KAJ7220187.1"/>
    <property type="molecule type" value="Genomic_DNA"/>
</dbReference>
<comment type="caution">
    <text evidence="3">The sequence shown here is derived from an EMBL/GenBank/DDBJ whole genome shotgun (WGS) entry which is preliminary data.</text>
</comment>
<protein>
    <recommendedName>
        <fullName evidence="5">Mid2 domain-containing protein</fullName>
    </recommendedName>
</protein>
<organism evidence="3 4">
    <name type="scientific">Mycena pura</name>
    <dbReference type="NCBI Taxonomy" id="153505"/>
    <lineage>
        <taxon>Eukaryota</taxon>
        <taxon>Fungi</taxon>
        <taxon>Dikarya</taxon>
        <taxon>Basidiomycota</taxon>
        <taxon>Agaricomycotina</taxon>
        <taxon>Agaricomycetes</taxon>
        <taxon>Agaricomycetidae</taxon>
        <taxon>Agaricales</taxon>
        <taxon>Marasmiineae</taxon>
        <taxon>Mycenaceae</taxon>
        <taxon>Mycena</taxon>
    </lineage>
</organism>